<dbReference type="EMBL" id="KV454211">
    <property type="protein sequence ID" value="ODQ58883.1"/>
    <property type="molecule type" value="Genomic_DNA"/>
</dbReference>
<dbReference type="Proteomes" id="UP000094112">
    <property type="component" value="Unassembled WGS sequence"/>
</dbReference>
<name>A0A1E3P0H7_WICAA</name>
<dbReference type="RefSeq" id="XP_019038090.1">
    <property type="nucleotide sequence ID" value="XM_019185739.1"/>
</dbReference>
<feature type="compositionally biased region" description="Low complexity" evidence="1">
    <location>
        <begin position="40"/>
        <end position="64"/>
    </location>
</feature>
<feature type="compositionally biased region" description="Basic and acidic residues" evidence="1">
    <location>
        <begin position="176"/>
        <end position="187"/>
    </location>
</feature>
<protein>
    <submittedName>
        <fullName evidence="2">Uncharacterized protein</fullName>
    </submittedName>
</protein>
<sequence length="218" mass="23821">MIYTTPTVVPAHQQQQVQFPQTHSSSSPVKIETTLPSNPPSASSQASSPTSTHHSSPIHQQAQFPIPPPQQPIQVPVQPTAPVLVTPARTPKPSSIPASKSPIGGSTLTFRLKNKQPPTIIQSDYQSTSTMTPVSHSSRTRQKPVMKVNPTPSKSSPVKTIEKENVSPNSSPLKKQQLENGKERIVLKELSFNPKGKPNKKDDEDQCVANLLNLRNWK</sequence>
<accession>A0A1E3P0H7</accession>
<keyword evidence="3" id="KW-1185">Reference proteome</keyword>
<feature type="compositionally biased region" description="Low complexity" evidence="1">
    <location>
        <begin position="91"/>
        <end position="106"/>
    </location>
</feature>
<dbReference type="AlphaFoldDB" id="A0A1E3P0H7"/>
<feature type="compositionally biased region" description="Low complexity" evidence="1">
    <location>
        <begin position="1"/>
        <end position="22"/>
    </location>
</feature>
<feature type="compositionally biased region" description="Polar residues" evidence="1">
    <location>
        <begin position="116"/>
        <end position="137"/>
    </location>
</feature>
<proteinExistence type="predicted"/>
<gene>
    <name evidence="2" type="ORF">WICANDRAFT_84593</name>
</gene>
<evidence type="ECO:0000313" key="3">
    <source>
        <dbReference type="Proteomes" id="UP000094112"/>
    </source>
</evidence>
<dbReference type="GeneID" id="30202985"/>
<reference evidence="2 3" key="1">
    <citation type="journal article" date="2016" name="Proc. Natl. Acad. Sci. U.S.A.">
        <title>Comparative genomics of biotechnologically important yeasts.</title>
        <authorList>
            <person name="Riley R."/>
            <person name="Haridas S."/>
            <person name="Wolfe K.H."/>
            <person name="Lopes M.R."/>
            <person name="Hittinger C.T."/>
            <person name="Goeker M."/>
            <person name="Salamov A.A."/>
            <person name="Wisecaver J.H."/>
            <person name="Long T.M."/>
            <person name="Calvey C.H."/>
            <person name="Aerts A.L."/>
            <person name="Barry K.W."/>
            <person name="Choi C."/>
            <person name="Clum A."/>
            <person name="Coughlan A.Y."/>
            <person name="Deshpande S."/>
            <person name="Douglass A.P."/>
            <person name="Hanson S.J."/>
            <person name="Klenk H.-P."/>
            <person name="LaButti K.M."/>
            <person name="Lapidus A."/>
            <person name="Lindquist E.A."/>
            <person name="Lipzen A.M."/>
            <person name="Meier-Kolthoff J.P."/>
            <person name="Ohm R.A."/>
            <person name="Otillar R.P."/>
            <person name="Pangilinan J.L."/>
            <person name="Peng Y."/>
            <person name="Rokas A."/>
            <person name="Rosa C.A."/>
            <person name="Scheuner C."/>
            <person name="Sibirny A.A."/>
            <person name="Slot J.C."/>
            <person name="Stielow J.B."/>
            <person name="Sun H."/>
            <person name="Kurtzman C.P."/>
            <person name="Blackwell M."/>
            <person name="Grigoriev I.V."/>
            <person name="Jeffries T.W."/>
        </authorList>
    </citation>
    <scope>NUCLEOTIDE SEQUENCE [LARGE SCALE GENOMIC DNA]</scope>
    <source>
        <strain evidence="3">ATCC 58044 / CBS 1984 / NCYC 433 / NRRL Y-366-8</strain>
    </source>
</reference>
<evidence type="ECO:0000256" key="1">
    <source>
        <dbReference type="SAM" id="MobiDB-lite"/>
    </source>
</evidence>
<feature type="compositionally biased region" description="Low complexity" evidence="1">
    <location>
        <begin position="72"/>
        <end position="83"/>
    </location>
</feature>
<organism evidence="2 3">
    <name type="scientific">Wickerhamomyces anomalus (strain ATCC 58044 / CBS 1984 / NCYC 433 / NRRL Y-366-8)</name>
    <name type="common">Yeast</name>
    <name type="synonym">Hansenula anomala</name>
    <dbReference type="NCBI Taxonomy" id="683960"/>
    <lineage>
        <taxon>Eukaryota</taxon>
        <taxon>Fungi</taxon>
        <taxon>Dikarya</taxon>
        <taxon>Ascomycota</taxon>
        <taxon>Saccharomycotina</taxon>
        <taxon>Saccharomycetes</taxon>
        <taxon>Phaffomycetales</taxon>
        <taxon>Wickerhamomycetaceae</taxon>
        <taxon>Wickerhamomyces</taxon>
    </lineage>
</organism>
<evidence type="ECO:0000313" key="2">
    <source>
        <dbReference type="EMBL" id="ODQ58883.1"/>
    </source>
</evidence>
<feature type="region of interest" description="Disordered" evidence="1">
    <location>
        <begin position="1"/>
        <end position="204"/>
    </location>
</feature>